<gene>
    <name evidence="2" type="ORF">SDC9_203149</name>
</gene>
<dbReference type="PROSITE" id="PS51186">
    <property type="entry name" value="GNAT"/>
    <property type="match status" value="1"/>
</dbReference>
<dbReference type="Gene3D" id="3.40.630.30">
    <property type="match status" value="1"/>
</dbReference>
<dbReference type="Pfam" id="PF00583">
    <property type="entry name" value="Acetyltransf_1"/>
    <property type="match status" value="1"/>
</dbReference>
<dbReference type="InterPro" id="IPR016181">
    <property type="entry name" value="Acyl_CoA_acyltransferase"/>
</dbReference>
<dbReference type="AlphaFoldDB" id="A0A645IWG2"/>
<name>A0A645IWG2_9ZZZZ</name>
<dbReference type="GO" id="GO:0016747">
    <property type="term" value="F:acyltransferase activity, transferring groups other than amino-acyl groups"/>
    <property type="evidence" value="ECO:0007669"/>
    <property type="project" value="InterPro"/>
</dbReference>
<evidence type="ECO:0000259" key="1">
    <source>
        <dbReference type="PROSITE" id="PS51186"/>
    </source>
</evidence>
<feature type="domain" description="N-acetyltransferase" evidence="1">
    <location>
        <begin position="3"/>
        <end position="157"/>
    </location>
</feature>
<organism evidence="2">
    <name type="scientific">bioreactor metagenome</name>
    <dbReference type="NCBI Taxonomy" id="1076179"/>
    <lineage>
        <taxon>unclassified sequences</taxon>
        <taxon>metagenomes</taxon>
        <taxon>ecological metagenomes</taxon>
    </lineage>
</organism>
<sequence length="157" mass="18122">MEFLIGELMEERAKQLCAWRYPGEYAVYDFLPWDIAVQQKWSITDPIVRESDFRSVSDEKGNFIGFFRMSGSESGRVEIGLGLKPELCGLGLGKDFVKAVTRYALARHPDCLPYMEVRTFNLRAVKCYKSCGYTVVLRHNKIFPWGGGEFFLMEYHP</sequence>
<evidence type="ECO:0000313" key="2">
    <source>
        <dbReference type="EMBL" id="MPN55467.1"/>
    </source>
</evidence>
<dbReference type="EMBL" id="VSSQ01124762">
    <property type="protein sequence ID" value="MPN55467.1"/>
    <property type="molecule type" value="Genomic_DNA"/>
</dbReference>
<accession>A0A645IWG2</accession>
<comment type="caution">
    <text evidence="2">The sequence shown here is derived from an EMBL/GenBank/DDBJ whole genome shotgun (WGS) entry which is preliminary data.</text>
</comment>
<dbReference type="InterPro" id="IPR000182">
    <property type="entry name" value="GNAT_dom"/>
</dbReference>
<proteinExistence type="predicted"/>
<dbReference type="SUPFAM" id="SSF55729">
    <property type="entry name" value="Acyl-CoA N-acyltransferases (Nat)"/>
    <property type="match status" value="1"/>
</dbReference>
<reference evidence="2" key="1">
    <citation type="submission" date="2019-08" db="EMBL/GenBank/DDBJ databases">
        <authorList>
            <person name="Kucharzyk K."/>
            <person name="Murdoch R.W."/>
            <person name="Higgins S."/>
            <person name="Loffler F."/>
        </authorList>
    </citation>
    <scope>NUCLEOTIDE SEQUENCE</scope>
</reference>
<protein>
    <recommendedName>
        <fullName evidence="1">N-acetyltransferase domain-containing protein</fullName>
    </recommendedName>
</protein>